<evidence type="ECO:0000313" key="1">
    <source>
        <dbReference type="RefSeq" id="XP_059602471.1"/>
    </source>
</evidence>
<dbReference type="RefSeq" id="XP_059602471.1">
    <property type="nucleotide sequence ID" value="XM_059744530.1"/>
</dbReference>
<protein>
    <submittedName>
        <fullName evidence="1">Uncharacterized protein</fullName>
    </submittedName>
</protein>
<dbReference type="AlphaFoldDB" id="A0AAJ8BTW1"/>
<proteinExistence type="predicted"/>
<dbReference type="KEGG" id="ang:An15g02260"/>
<organism evidence="1">
    <name type="scientific">Aspergillus niger</name>
    <dbReference type="NCBI Taxonomy" id="5061"/>
    <lineage>
        <taxon>Eukaryota</taxon>
        <taxon>Fungi</taxon>
        <taxon>Dikarya</taxon>
        <taxon>Ascomycota</taxon>
        <taxon>Pezizomycotina</taxon>
        <taxon>Eurotiomycetes</taxon>
        <taxon>Eurotiomycetidae</taxon>
        <taxon>Eurotiales</taxon>
        <taxon>Aspergillaceae</taxon>
        <taxon>Aspergillus</taxon>
        <taxon>Aspergillus subgen. Circumdati</taxon>
    </lineage>
</organism>
<reference evidence="1" key="1">
    <citation type="submission" date="2025-02" db="EMBL/GenBank/DDBJ databases">
        <authorList>
            <consortium name="NCBI Genome Project"/>
        </authorList>
    </citation>
    <scope>NUCLEOTIDE SEQUENCE</scope>
</reference>
<dbReference type="GeneID" id="84593119"/>
<sequence>MDRIVRRMKDGWKTVAFRVSEQEIYLIGSHMIHGRVVHILPANRDPGDQRSNRIVPCFRFRALPSVSPTDSSAQSIAFMFYTPLTRCGSEYPPFSTEWLRIMLTRRASSAASPSLHNRGRRSGVQYPSPNFNHTGFTLSRANAQLGHLEDIAVRPQIIAVSTVLLGLLAAVHQNHTY</sequence>
<dbReference type="VEuPathDB" id="FungiDB:An15g02260"/>
<gene>
    <name evidence="1" type="ORF">An15g02260</name>
</gene>
<name>A0AAJ8BTW1_ASPNG</name>
<reference evidence="1" key="2">
    <citation type="submission" date="2025-08" db="UniProtKB">
        <authorList>
            <consortium name="RefSeq"/>
        </authorList>
    </citation>
    <scope>IDENTIFICATION</scope>
</reference>
<accession>A0AAJ8BTW1</accession>